<dbReference type="STRING" id="59895.A0A124SDJ6"/>
<protein>
    <submittedName>
        <fullName evidence="2">Uncharacterized protein</fullName>
    </submittedName>
</protein>
<gene>
    <name evidence="2" type="ORF">Ccrd_000769</name>
</gene>
<evidence type="ECO:0000256" key="1">
    <source>
        <dbReference type="SAM" id="MobiDB-lite"/>
    </source>
</evidence>
<name>A0A124SDJ6_CYNCS</name>
<evidence type="ECO:0000313" key="2">
    <source>
        <dbReference type="EMBL" id="KVH97136.1"/>
    </source>
</evidence>
<evidence type="ECO:0000313" key="3">
    <source>
        <dbReference type="Proteomes" id="UP000243975"/>
    </source>
</evidence>
<dbReference type="Gramene" id="KVH97136">
    <property type="protein sequence ID" value="KVH97136"/>
    <property type="gene ID" value="Ccrd_000769"/>
</dbReference>
<comment type="caution">
    <text evidence="2">The sequence shown here is derived from an EMBL/GenBank/DDBJ whole genome shotgun (WGS) entry which is preliminary data.</text>
</comment>
<dbReference type="Proteomes" id="UP000243975">
    <property type="component" value="Unassembled WGS sequence"/>
</dbReference>
<proteinExistence type="predicted"/>
<dbReference type="AlphaFoldDB" id="A0A124SDJ6"/>
<feature type="compositionally biased region" description="Basic and acidic residues" evidence="1">
    <location>
        <begin position="113"/>
        <end position="125"/>
    </location>
</feature>
<accession>A0A124SDJ6</accession>
<dbReference type="EMBL" id="LEKV01003854">
    <property type="protein sequence ID" value="KVH97136.1"/>
    <property type="molecule type" value="Genomic_DNA"/>
</dbReference>
<sequence length="125" mass="14256">MAMETPPVGLRWACENLLCGPSAASSDVLESSLVNDHPAVSMSNTEEELLTDDINKKVKPCCTEHFLSRADQDYMEKIRELHDRLDMVMTVFFEEERSFQLKKKKSGFITDDEPPKYLRKEGNGN</sequence>
<reference evidence="2 3" key="1">
    <citation type="journal article" date="2016" name="Sci. Rep.">
        <title>The genome sequence of the outbreeding globe artichoke constructed de novo incorporating a phase-aware low-pass sequencing strategy of F1 progeny.</title>
        <authorList>
            <person name="Scaglione D."/>
            <person name="Reyes-Chin-Wo S."/>
            <person name="Acquadro A."/>
            <person name="Froenicke L."/>
            <person name="Portis E."/>
            <person name="Beitel C."/>
            <person name="Tirone M."/>
            <person name="Mauro R."/>
            <person name="Lo Monaco A."/>
            <person name="Mauromicale G."/>
            <person name="Faccioli P."/>
            <person name="Cattivelli L."/>
            <person name="Rieseberg L."/>
            <person name="Michelmore R."/>
            <person name="Lanteri S."/>
        </authorList>
    </citation>
    <scope>NUCLEOTIDE SEQUENCE [LARGE SCALE GENOMIC DNA]</scope>
    <source>
        <strain evidence="2">2C</strain>
    </source>
</reference>
<organism evidence="2 3">
    <name type="scientific">Cynara cardunculus var. scolymus</name>
    <name type="common">Globe artichoke</name>
    <name type="synonym">Cynara scolymus</name>
    <dbReference type="NCBI Taxonomy" id="59895"/>
    <lineage>
        <taxon>Eukaryota</taxon>
        <taxon>Viridiplantae</taxon>
        <taxon>Streptophyta</taxon>
        <taxon>Embryophyta</taxon>
        <taxon>Tracheophyta</taxon>
        <taxon>Spermatophyta</taxon>
        <taxon>Magnoliopsida</taxon>
        <taxon>eudicotyledons</taxon>
        <taxon>Gunneridae</taxon>
        <taxon>Pentapetalae</taxon>
        <taxon>asterids</taxon>
        <taxon>campanulids</taxon>
        <taxon>Asterales</taxon>
        <taxon>Asteraceae</taxon>
        <taxon>Carduoideae</taxon>
        <taxon>Cardueae</taxon>
        <taxon>Carduinae</taxon>
        <taxon>Cynara</taxon>
    </lineage>
</organism>
<keyword evidence="3" id="KW-1185">Reference proteome</keyword>
<feature type="region of interest" description="Disordered" evidence="1">
    <location>
        <begin position="105"/>
        <end position="125"/>
    </location>
</feature>